<dbReference type="GO" id="GO:0005634">
    <property type="term" value="C:nucleus"/>
    <property type="evidence" value="ECO:0007669"/>
    <property type="project" value="InterPro"/>
</dbReference>
<feature type="region of interest" description="Disordered" evidence="2">
    <location>
        <begin position="650"/>
        <end position="672"/>
    </location>
</feature>
<dbReference type="Gene3D" id="1.25.10.10">
    <property type="entry name" value="Leucine-rich Repeat Variant"/>
    <property type="match status" value="1"/>
</dbReference>
<dbReference type="PANTHER" id="PTHR16199">
    <property type="entry name" value="CONDENSIN-2 COMPLEX SUBUNIT G2"/>
    <property type="match status" value="1"/>
</dbReference>
<evidence type="ECO:0000256" key="1">
    <source>
        <dbReference type="PROSITE-ProRule" id="PRU00103"/>
    </source>
</evidence>
<proteinExistence type="predicted"/>
<gene>
    <name evidence="3" type="ORF">CYCCA115_LOCUS1349</name>
</gene>
<sequence length="1267" mass="140959">MPISDVDAPKHQVAIKSIIRAVESNRSEGSSENSFSCCGPLVRLLVRSGQSKDCDDIVPGLTYKQQRDLIISSIQTMSKKQSNRFFGGLKKHVEGILVNEAYVPSSVYNETSGGDKDSAIIPDDESTKCLCFLKCAAICVGKFLEGRLQQEKERGKPTGLELSIVPQVYEVASNLHKILFSLHVCGPDGISTQDSVLEMCEKWWLSNGENKESLIAQCLPLIVLKALDDTEFQSSHVKRLFKLREAFLVIDFKNHSSDSLRSLLLRIASNPLLLKLPEGKKFLSCLLRDPDLITDLHISFRAQIPMSKKTALQSYGEIYLWSWRDASQDAEELRETIEHTALQDLMYASIHVSSEATLKSVMTVLDVFFFDKKNTEIASLLYRLYNPILWRSLSATNPLVRKNAVRILEKIFPLHDPTTSDTRNAMDKAIKALDSALQDKDITVRIVAADATAKIAVLFWDVLPASAIRSLLNHIIIGHASDASSVAVRVAALEAIISLLDIPQSHAVLRPLLPSLGNLVHDKSERVRSSALKMLLKVKEIRGIRYFHVVPVSHLTARLSEETRLHHDPRNAISRQLTALMLNSYFPQGPNVSGADQLQRTLTFFHTDPDAAVAFYANLVDLLDMKPLVKFIAMLLTCLKSAVEVEQAKVSESAKSKKKRRRSPIQEQEGGATEKLVPSNIAFMEALTETLCIMVESIMPRTSADCDDDCNNLLLQQFSDVGFVNILVYFGQLGSELHDYRCEEASGCLRTSSSLLRCMSHLPKETVDGIADFVFASMTSWNQEYQPPHLVLSHLAPLCVWGMTVEVTETLARSIQVPFKDENNIFSPLSISLDETATAHRRTSIQRQSSHSTIIPEQDPYTALEVINTILQSSDPSSTFLKDQILTCEKSCASIKLALERGIALAEKVFQADTNFGNGYRESHFEYILCMCETYGKFVLHKVATIENSDEYRSQMKTLLEWTTEKALVAFLTARPEGNELRQLDLSRISNVSDSMVLSPPRQKVDLRRTPTRLGRPSFASGSDVPPFLLTSFTASLLQSACILFAEELALGSANSNDIADAAIIWCKVFGEANKESNEGAEYIIEGMVPSFFRLAIQLCKSSSNFLLLKELLTSCQEKTLRRVKDHVKKAISSLLHGRFGEQSNLTDGIIETVISAAANTPSDTDETILETDTFWTTQNGCVGLALEAIFTSKTAAMALVQRLTQDLCLVADETTTVDMFKLRCLQELMSRSSLAAEKTKRDLTVDQFKEGSKMRGYVQKLFETAS</sequence>
<evidence type="ECO:0000313" key="3">
    <source>
        <dbReference type="EMBL" id="CAJ1927766.1"/>
    </source>
</evidence>
<dbReference type="GO" id="GO:0000796">
    <property type="term" value="C:condensin complex"/>
    <property type="evidence" value="ECO:0007669"/>
    <property type="project" value="TreeGrafter"/>
</dbReference>
<organism evidence="3 4">
    <name type="scientific">Cylindrotheca closterium</name>
    <dbReference type="NCBI Taxonomy" id="2856"/>
    <lineage>
        <taxon>Eukaryota</taxon>
        <taxon>Sar</taxon>
        <taxon>Stramenopiles</taxon>
        <taxon>Ochrophyta</taxon>
        <taxon>Bacillariophyta</taxon>
        <taxon>Bacillariophyceae</taxon>
        <taxon>Bacillariophycidae</taxon>
        <taxon>Bacillariales</taxon>
        <taxon>Bacillariaceae</taxon>
        <taxon>Cylindrotheca</taxon>
    </lineage>
</organism>
<dbReference type="EMBL" id="CAKOGP040000025">
    <property type="protein sequence ID" value="CAJ1927766.1"/>
    <property type="molecule type" value="Genomic_DNA"/>
</dbReference>
<dbReference type="AlphaFoldDB" id="A0AAD2CE36"/>
<dbReference type="Pfam" id="PF12422">
    <property type="entry name" value="Condensin2nSMC"/>
    <property type="match status" value="1"/>
</dbReference>
<dbReference type="PROSITE" id="PS50077">
    <property type="entry name" value="HEAT_REPEAT"/>
    <property type="match status" value="1"/>
</dbReference>
<evidence type="ECO:0000313" key="4">
    <source>
        <dbReference type="Proteomes" id="UP001295423"/>
    </source>
</evidence>
<dbReference type="InterPro" id="IPR021133">
    <property type="entry name" value="HEAT_type_2"/>
</dbReference>
<dbReference type="InterPro" id="IPR016024">
    <property type="entry name" value="ARM-type_fold"/>
</dbReference>
<dbReference type="PANTHER" id="PTHR16199:SF4">
    <property type="entry name" value="CONDENSIN-2 COMPLEX SUBUNIT G2"/>
    <property type="match status" value="1"/>
</dbReference>
<name>A0AAD2CE36_9STRA</name>
<evidence type="ECO:0000256" key="2">
    <source>
        <dbReference type="SAM" id="MobiDB-lite"/>
    </source>
</evidence>
<keyword evidence="4" id="KW-1185">Reference proteome</keyword>
<dbReference type="Proteomes" id="UP001295423">
    <property type="component" value="Unassembled WGS sequence"/>
</dbReference>
<comment type="caution">
    <text evidence="3">The sequence shown here is derived from an EMBL/GenBank/DDBJ whole genome shotgun (WGS) entry which is preliminary data.</text>
</comment>
<dbReference type="SUPFAM" id="SSF48371">
    <property type="entry name" value="ARM repeat"/>
    <property type="match status" value="1"/>
</dbReference>
<feature type="repeat" description="HEAT" evidence="1">
    <location>
        <begin position="512"/>
        <end position="548"/>
    </location>
</feature>
<dbReference type="GO" id="GO:0000070">
    <property type="term" value="P:mitotic sister chromatid segregation"/>
    <property type="evidence" value="ECO:0007669"/>
    <property type="project" value="TreeGrafter"/>
</dbReference>
<reference evidence="3" key="1">
    <citation type="submission" date="2023-08" db="EMBL/GenBank/DDBJ databases">
        <authorList>
            <person name="Audoor S."/>
            <person name="Bilcke G."/>
        </authorList>
    </citation>
    <scope>NUCLEOTIDE SEQUENCE</scope>
</reference>
<protein>
    <submittedName>
        <fullName evidence="3">Uncharacterized protein</fullName>
    </submittedName>
</protein>
<dbReference type="InterPro" id="IPR024741">
    <property type="entry name" value="Condensin2_G2"/>
</dbReference>
<dbReference type="InterPro" id="IPR011989">
    <property type="entry name" value="ARM-like"/>
</dbReference>
<accession>A0AAD2CE36</accession>